<keyword evidence="16" id="KW-1185">Reference proteome</keyword>
<evidence type="ECO:0000259" key="13">
    <source>
        <dbReference type="Pfam" id="PF09334"/>
    </source>
</evidence>
<dbReference type="GO" id="GO:0005829">
    <property type="term" value="C:cytosol"/>
    <property type="evidence" value="ECO:0007669"/>
    <property type="project" value="TreeGrafter"/>
</dbReference>
<dbReference type="Pfam" id="PF09334">
    <property type="entry name" value="tRNA-synt_1g"/>
    <property type="match status" value="1"/>
</dbReference>
<dbReference type="Gene3D" id="1.10.730.10">
    <property type="entry name" value="Isoleucyl-tRNA Synthetase, Domain 1"/>
    <property type="match status" value="1"/>
</dbReference>
<keyword evidence="5 9" id="KW-0067">ATP-binding</keyword>
<name>A0A6N7IVA9_9FIRM</name>
<dbReference type="RefSeq" id="WP_341474066.1">
    <property type="nucleotide sequence ID" value="NZ_WHYR01000070.1"/>
</dbReference>
<evidence type="ECO:0000259" key="11">
    <source>
        <dbReference type="Pfam" id="PF00133"/>
    </source>
</evidence>
<feature type="domain" description="Leucyl-tRNA synthetase editing" evidence="14">
    <location>
        <begin position="224"/>
        <end position="410"/>
    </location>
</feature>
<dbReference type="PANTHER" id="PTHR43740:SF2">
    <property type="entry name" value="LEUCINE--TRNA LIGASE, MITOCHONDRIAL"/>
    <property type="match status" value="1"/>
</dbReference>
<feature type="short sequence motif" description="'KMSKS' region" evidence="9">
    <location>
        <begin position="584"/>
        <end position="588"/>
    </location>
</feature>
<evidence type="ECO:0000256" key="7">
    <source>
        <dbReference type="ARBA" id="ARBA00023146"/>
    </source>
</evidence>
<keyword evidence="6 9" id="KW-0648">Protein biosynthesis</keyword>
<comment type="catalytic activity">
    <reaction evidence="8 9">
        <text>tRNA(Leu) + L-leucine + ATP = L-leucyl-tRNA(Leu) + AMP + diphosphate</text>
        <dbReference type="Rhea" id="RHEA:11688"/>
        <dbReference type="Rhea" id="RHEA-COMP:9613"/>
        <dbReference type="Rhea" id="RHEA-COMP:9622"/>
        <dbReference type="ChEBI" id="CHEBI:30616"/>
        <dbReference type="ChEBI" id="CHEBI:33019"/>
        <dbReference type="ChEBI" id="CHEBI:57427"/>
        <dbReference type="ChEBI" id="CHEBI:78442"/>
        <dbReference type="ChEBI" id="CHEBI:78494"/>
        <dbReference type="ChEBI" id="CHEBI:456215"/>
        <dbReference type="EC" id="6.1.1.4"/>
    </reaction>
</comment>
<evidence type="ECO:0000256" key="6">
    <source>
        <dbReference type="ARBA" id="ARBA00022917"/>
    </source>
</evidence>
<evidence type="ECO:0000256" key="10">
    <source>
        <dbReference type="RuleBase" id="RU363035"/>
    </source>
</evidence>
<dbReference type="Pfam" id="PF13603">
    <property type="entry name" value="tRNA-synt_1_2"/>
    <property type="match status" value="1"/>
</dbReference>
<dbReference type="PANTHER" id="PTHR43740">
    <property type="entry name" value="LEUCYL-TRNA SYNTHETASE"/>
    <property type="match status" value="1"/>
</dbReference>
<evidence type="ECO:0000256" key="4">
    <source>
        <dbReference type="ARBA" id="ARBA00022741"/>
    </source>
</evidence>
<dbReference type="PROSITE" id="PS00178">
    <property type="entry name" value="AA_TRNA_LIGASE_I"/>
    <property type="match status" value="1"/>
</dbReference>
<dbReference type="HAMAP" id="MF_00049_B">
    <property type="entry name" value="Leu_tRNA_synth_B"/>
    <property type="match status" value="1"/>
</dbReference>
<dbReference type="Gene3D" id="3.40.50.620">
    <property type="entry name" value="HUPs"/>
    <property type="match status" value="2"/>
</dbReference>
<dbReference type="SUPFAM" id="SSF47323">
    <property type="entry name" value="Anticodon-binding domain of a subclass of class I aminoacyl-tRNA synthetases"/>
    <property type="match status" value="1"/>
</dbReference>
<evidence type="ECO:0000259" key="12">
    <source>
        <dbReference type="Pfam" id="PF08264"/>
    </source>
</evidence>
<dbReference type="GO" id="GO:0002161">
    <property type="term" value="F:aminoacyl-tRNA deacylase activity"/>
    <property type="evidence" value="ECO:0007669"/>
    <property type="project" value="InterPro"/>
</dbReference>
<dbReference type="PRINTS" id="PR00985">
    <property type="entry name" value="TRNASYNTHLEU"/>
</dbReference>
<dbReference type="InterPro" id="IPR001412">
    <property type="entry name" value="aa-tRNA-synth_I_CS"/>
</dbReference>
<feature type="short sequence motif" description="'HIGH' region" evidence="9">
    <location>
        <begin position="42"/>
        <end position="52"/>
    </location>
</feature>
<dbReference type="Pfam" id="PF00133">
    <property type="entry name" value="tRNA-synt_1"/>
    <property type="match status" value="1"/>
</dbReference>
<evidence type="ECO:0000256" key="5">
    <source>
        <dbReference type="ARBA" id="ARBA00022840"/>
    </source>
</evidence>
<feature type="domain" description="Methionyl/Valyl/Leucyl/Isoleucyl-tRNA synthetase anticodon-binding" evidence="12">
    <location>
        <begin position="665"/>
        <end position="787"/>
    </location>
</feature>
<evidence type="ECO:0000256" key="3">
    <source>
        <dbReference type="ARBA" id="ARBA00022598"/>
    </source>
</evidence>
<dbReference type="Gene3D" id="3.90.740.10">
    <property type="entry name" value="Valyl/Leucyl/Isoleucyl-tRNA synthetase, editing domain"/>
    <property type="match status" value="1"/>
</dbReference>
<accession>A0A6N7IVA9</accession>
<dbReference type="CDD" id="cd00812">
    <property type="entry name" value="LeuRS_core"/>
    <property type="match status" value="1"/>
</dbReference>
<evidence type="ECO:0000259" key="14">
    <source>
        <dbReference type="Pfam" id="PF13603"/>
    </source>
</evidence>
<dbReference type="InterPro" id="IPR015413">
    <property type="entry name" value="Methionyl/Leucyl_tRNA_Synth"/>
</dbReference>
<dbReference type="EC" id="6.1.1.4" evidence="9"/>
<sequence length="828" mass="94298">MKERYDFKEIEEKWQRRWEREKLYKVPDFSDRPKYYCLEMFPYPSGKLHMGHVRNYSIGDVVARFKTMQGYNVLHPMGWDAFGLPAENAAIKHGNIHPADWTMENISTMRAQLKQLGISYDWDREVATCHPGYYKWTQWLFLQLYHKGLAFKKHAAVNWCPSCATVLANEQVVGDGVCERCKTPVEKRELEQWFFKITAYAGRLLEDLQLLSGWPEKVKIMQEHWIGRSEGAEIRFKVDGLDEEIAVFTTRPDTVFGVTYMVLAPEHPLVESLIKGRPQAEEVRAFVRRVRNLSEIARTATDAEKEGLFTGAYCINPLNGERVPILVANYVLLEYGTGAVMGVPAHDQRDFEFARKYNLPIRVVIQPPGQALDPETMTEAYAGDGVMVNSGQFDGLPKQEGIRAVIAYLEKTGLGRGQVNYRLRDWLISRQRYWGAPIPIIYCDRCGVVPVPEEDLPVLLPRDVAFKPTGQSPLADSPAFVHTTCPRCGGPARRETDTMDTFICSSWYYYRYTSPRDEGAPWDRRKVEHWLPVDQYIGGVEHAILHLLYSRFFTKVLYDLGLVSNVEPFTNLLTQGMVLKDGAKMSKSRGNVVSPEDIVATYGADTARLFILFAAPPERDLEWSDQGVEGCYRFLNRVWRLVASVAGELKGAPSRPAGKVVGVNREMRRLTHLTIKKVTEDIGNRFNFNTAVSAIMELVNGLYQYKELPATDREPAVLREAVEHLLILLAPFAPHITEELWEVTGHRESIHKQPWPEYDPEAIVEEEITIVVQINGRVRERVVVPADITPARMQEVVLAQPRVQKLVEGKKIVKTIPVPGKLVNIVVK</sequence>
<evidence type="ECO:0000256" key="8">
    <source>
        <dbReference type="ARBA" id="ARBA00047469"/>
    </source>
</evidence>
<dbReference type="EMBL" id="WHYR01000070">
    <property type="protein sequence ID" value="MQL53831.1"/>
    <property type="molecule type" value="Genomic_DNA"/>
</dbReference>
<dbReference type="GO" id="GO:0006429">
    <property type="term" value="P:leucyl-tRNA aminoacylation"/>
    <property type="evidence" value="ECO:0007669"/>
    <property type="project" value="UniProtKB-UniRule"/>
</dbReference>
<dbReference type="FunFam" id="3.40.50.620:FF:000003">
    <property type="entry name" value="Leucine--tRNA ligase"/>
    <property type="match status" value="1"/>
</dbReference>
<keyword evidence="4 9" id="KW-0547">Nucleotide-binding</keyword>
<evidence type="ECO:0000256" key="2">
    <source>
        <dbReference type="ARBA" id="ARBA00022490"/>
    </source>
</evidence>
<evidence type="ECO:0000313" key="16">
    <source>
        <dbReference type="Proteomes" id="UP000441717"/>
    </source>
</evidence>
<evidence type="ECO:0000256" key="1">
    <source>
        <dbReference type="ARBA" id="ARBA00005594"/>
    </source>
</evidence>
<dbReference type="Proteomes" id="UP000441717">
    <property type="component" value="Unassembled WGS sequence"/>
</dbReference>
<dbReference type="Pfam" id="PF08264">
    <property type="entry name" value="Anticodon_1"/>
    <property type="match status" value="1"/>
</dbReference>
<dbReference type="GO" id="GO:0005524">
    <property type="term" value="F:ATP binding"/>
    <property type="evidence" value="ECO:0007669"/>
    <property type="project" value="UniProtKB-UniRule"/>
</dbReference>
<protein>
    <recommendedName>
        <fullName evidence="9">Leucine--tRNA ligase</fullName>
        <ecNumber evidence="9">6.1.1.4</ecNumber>
    </recommendedName>
    <alternativeName>
        <fullName evidence="9">Leucyl-tRNA synthetase</fullName>
        <shortName evidence="9">LeuRS</shortName>
    </alternativeName>
</protein>
<feature type="domain" description="Aminoacyl-tRNA synthetase class Ia" evidence="11">
    <location>
        <begin position="423"/>
        <end position="624"/>
    </location>
</feature>
<gene>
    <name evidence="9" type="primary">leuS</name>
    <name evidence="15" type="ORF">GFC01_16530</name>
</gene>
<dbReference type="InterPro" id="IPR013155">
    <property type="entry name" value="M/V/L/I-tRNA-synth_anticd-bd"/>
</dbReference>
<keyword evidence="3 9" id="KW-0436">Ligase</keyword>
<keyword evidence="2 9" id="KW-0963">Cytoplasm</keyword>
<proteinExistence type="inferred from homology"/>
<comment type="similarity">
    <text evidence="1 9 10">Belongs to the class-I aminoacyl-tRNA synthetase family.</text>
</comment>
<dbReference type="FunFam" id="1.10.730.10:FF:000011">
    <property type="entry name" value="Leucine--tRNA ligase chloroplastic/mitochondrial"/>
    <property type="match status" value="1"/>
</dbReference>
<comment type="caution">
    <text evidence="15">The sequence shown here is derived from an EMBL/GenBank/DDBJ whole genome shotgun (WGS) entry which is preliminary data.</text>
</comment>
<dbReference type="SUPFAM" id="SSF52374">
    <property type="entry name" value="Nucleotidylyl transferase"/>
    <property type="match status" value="1"/>
</dbReference>
<dbReference type="Gene3D" id="3.10.20.590">
    <property type="match status" value="1"/>
</dbReference>
<reference evidence="15 16" key="1">
    <citation type="submission" date="2019-10" db="EMBL/GenBank/DDBJ databases">
        <title>Comparative genomics of sulfur disproportionating microorganisms.</title>
        <authorList>
            <person name="Ward L.M."/>
            <person name="Bertran E."/>
            <person name="Johnston D."/>
        </authorList>
    </citation>
    <scope>NUCLEOTIDE SEQUENCE [LARGE SCALE GENOMIC DNA]</scope>
    <source>
        <strain evidence="15 16">DSM 14055</strain>
    </source>
</reference>
<evidence type="ECO:0000256" key="9">
    <source>
        <dbReference type="HAMAP-Rule" id="MF_00049"/>
    </source>
</evidence>
<dbReference type="InterPro" id="IPR014729">
    <property type="entry name" value="Rossmann-like_a/b/a_fold"/>
</dbReference>
<comment type="subcellular location">
    <subcellularLocation>
        <location evidence="9">Cytoplasm</location>
    </subcellularLocation>
</comment>
<dbReference type="CDD" id="cd07958">
    <property type="entry name" value="Anticodon_Ia_Leu_BEm"/>
    <property type="match status" value="1"/>
</dbReference>
<dbReference type="InterPro" id="IPR009080">
    <property type="entry name" value="tRNAsynth_Ia_anticodon-bd"/>
</dbReference>
<dbReference type="FunFam" id="3.40.50.620:FF:000056">
    <property type="entry name" value="Leucine--tRNA ligase"/>
    <property type="match status" value="1"/>
</dbReference>
<dbReference type="SUPFAM" id="SSF50677">
    <property type="entry name" value="ValRS/IleRS/LeuRS editing domain"/>
    <property type="match status" value="1"/>
</dbReference>
<feature type="domain" description="Methionyl/Leucyl tRNA synthetase" evidence="13">
    <location>
        <begin position="41"/>
        <end position="182"/>
    </location>
</feature>
<keyword evidence="7 9" id="KW-0030">Aminoacyl-tRNA synthetase</keyword>
<dbReference type="InterPro" id="IPR002302">
    <property type="entry name" value="Leu-tRNA-ligase"/>
</dbReference>
<organism evidence="15 16">
    <name type="scientific">Desulfofundulus thermobenzoicus</name>
    <dbReference type="NCBI Taxonomy" id="29376"/>
    <lineage>
        <taxon>Bacteria</taxon>
        <taxon>Bacillati</taxon>
        <taxon>Bacillota</taxon>
        <taxon>Clostridia</taxon>
        <taxon>Eubacteriales</taxon>
        <taxon>Peptococcaceae</taxon>
        <taxon>Desulfofundulus</taxon>
    </lineage>
</organism>
<feature type="binding site" evidence="9">
    <location>
        <position position="587"/>
    </location>
    <ligand>
        <name>ATP</name>
        <dbReference type="ChEBI" id="CHEBI:30616"/>
    </ligand>
</feature>
<dbReference type="NCBIfam" id="TIGR00396">
    <property type="entry name" value="leuS_bact"/>
    <property type="match status" value="1"/>
</dbReference>
<dbReference type="InterPro" id="IPR002300">
    <property type="entry name" value="aa-tRNA-synth_Ia"/>
</dbReference>
<dbReference type="InterPro" id="IPR025709">
    <property type="entry name" value="Leu_tRNA-synth_edit"/>
</dbReference>
<dbReference type="InterPro" id="IPR009008">
    <property type="entry name" value="Val/Leu/Ile-tRNA-synth_edit"/>
</dbReference>
<dbReference type="AlphaFoldDB" id="A0A6N7IVA9"/>
<evidence type="ECO:0000313" key="15">
    <source>
        <dbReference type="EMBL" id="MQL53831.1"/>
    </source>
</evidence>
<dbReference type="GO" id="GO:0004823">
    <property type="term" value="F:leucine-tRNA ligase activity"/>
    <property type="evidence" value="ECO:0007669"/>
    <property type="project" value="UniProtKB-UniRule"/>
</dbReference>